<evidence type="ECO:0000256" key="2">
    <source>
        <dbReference type="ARBA" id="ARBA00023125"/>
    </source>
</evidence>
<dbReference type="Proteomes" id="UP000676506">
    <property type="component" value="Chromosome 1"/>
</dbReference>
<dbReference type="InterPro" id="IPR036388">
    <property type="entry name" value="WH-like_DNA-bd_sf"/>
</dbReference>
<organism evidence="8 9">
    <name type="scientific">Chloracidobacterium validum</name>
    <dbReference type="NCBI Taxonomy" id="2821543"/>
    <lineage>
        <taxon>Bacteria</taxon>
        <taxon>Pseudomonadati</taxon>
        <taxon>Acidobacteriota</taxon>
        <taxon>Terriglobia</taxon>
        <taxon>Terriglobales</taxon>
        <taxon>Acidobacteriaceae</taxon>
        <taxon>Chloracidobacterium</taxon>
    </lineage>
</organism>
<dbReference type="PRINTS" id="PR00038">
    <property type="entry name" value="HTHLUXR"/>
</dbReference>
<evidence type="ECO:0000256" key="1">
    <source>
        <dbReference type="ARBA" id="ARBA00023015"/>
    </source>
</evidence>
<dbReference type="PROSITE" id="PS50110">
    <property type="entry name" value="RESPONSE_REGULATORY"/>
    <property type="match status" value="1"/>
</dbReference>
<dbReference type="SUPFAM" id="SSF52172">
    <property type="entry name" value="CheY-like"/>
    <property type="match status" value="1"/>
</dbReference>
<protein>
    <submittedName>
        <fullName evidence="8">Response regulator transcription factor</fullName>
    </submittedName>
</protein>
<dbReference type="Pfam" id="PF00072">
    <property type="entry name" value="Response_reg"/>
    <property type="match status" value="1"/>
</dbReference>
<evidence type="ECO:0000256" key="4">
    <source>
        <dbReference type="PROSITE-ProRule" id="PRU00169"/>
    </source>
</evidence>
<dbReference type="InterPro" id="IPR011006">
    <property type="entry name" value="CheY-like_superfamily"/>
</dbReference>
<feature type="domain" description="Response regulatory" evidence="7">
    <location>
        <begin position="7"/>
        <end position="121"/>
    </location>
</feature>
<evidence type="ECO:0000313" key="8">
    <source>
        <dbReference type="EMBL" id="QUW01881.1"/>
    </source>
</evidence>
<keyword evidence="4" id="KW-0597">Phosphoprotein</keyword>
<dbReference type="EMBL" id="CP072648">
    <property type="protein sequence ID" value="QUW01881.1"/>
    <property type="molecule type" value="Genomic_DNA"/>
</dbReference>
<dbReference type="Pfam" id="PF00196">
    <property type="entry name" value="GerE"/>
    <property type="match status" value="1"/>
</dbReference>
<gene>
    <name evidence="8" type="ORF">J8C06_05730</name>
</gene>
<dbReference type="SMART" id="SM00448">
    <property type="entry name" value="REC"/>
    <property type="match status" value="1"/>
</dbReference>
<keyword evidence="3" id="KW-0804">Transcription</keyword>
<reference evidence="8 9" key="1">
    <citation type="submission" date="2021-03" db="EMBL/GenBank/DDBJ databases">
        <title>Genomic and phenotypic characterization of Chloracidobacterium isolates provides evidence for multiple species.</title>
        <authorList>
            <person name="Saini M.K."/>
            <person name="Costas A.M.G."/>
            <person name="Tank M."/>
            <person name="Bryant D.A."/>
        </authorList>
    </citation>
    <scope>NUCLEOTIDE SEQUENCE [LARGE SCALE GENOMIC DNA]</scope>
    <source>
        <strain evidence="8 9">BV2-C</strain>
    </source>
</reference>
<evidence type="ECO:0000259" key="7">
    <source>
        <dbReference type="PROSITE" id="PS50110"/>
    </source>
</evidence>
<evidence type="ECO:0000256" key="5">
    <source>
        <dbReference type="SAM" id="MobiDB-lite"/>
    </source>
</evidence>
<keyword evidence="2" id="KW-0238">DNA-binding</keyword>
<keyword evidence="9" id="KW-1185">Reference proteome</keyword>
<proteinExistence type="predicted"/>
<evidence type="ECO:0000313" key="9">
    <source>
        <dbReference type="Proteomes" id="UP000676506"/>
    </source>
</evidence>
<dbReference type="PROSITE" id="PS50043">
    <property type="entry name" value="HTH_LUXR_2"/>
    <property type="match status" value="1"/>
</dbReference>
<sequence length="222" mass="24235">MPAPDAVVYVVDDDESVRQSLGNLLRSAGLAVELFPSAAAFLAKWRRDSPGCLVLDVRLPGTSGLDLQTQLTAARISLPIIFITGHGDIQMSVRAMKAGAIEFLTKPFRDEDLLAAIEQALARDREAHRQRAELAAWQARYASLTAREREVMALVVAGRLNKQIAAELGTSEITVKVHRGQVMRKMQVDSLPELVRLAERLGIGGDPSGAQTRLPEEGTPYR</sequence>
<dbReference type="Gene3D" id="1.10.10.10">
    <property type="entry name" value="Winged helix-like DNA-binding domain superfamily/Winged helix DNA-binding domain"/>
    <property type="match status" value="1"/>
</dbReference>
<dbReference type="Gene3D" id="3.40.50.2300">
    <property type="match status" value="1"/>
</dbReference>
<dbReference type="InterPro" id="IPR000792">
    <property type="entry name" value="Tscrpt_reg_LuxR_C"/>
</dbReference>
<dbReference type="CDD" id="cd06170">
    <property type="entry name" value="LuxR_C_like"/>
    <property type="match status" value="1"/>
</dbReference>
<dbReference type="PANTHER" id="PTHR44688">
    <property type="entry name" value="DNA-BINDING TRANSCRIPTIONAL ACTIVATOR DEVR_DOSR"/>
    <property type="match status" value="1"/>
</dbReference>
<evidence type="ECO:0000256" key="3">
    <source>
        <dbReference type="ARBA" id="ARBA00023163"/>
    </source>
</evidence>
<feature type="domain" description="HTH luxR-type" evidence="6">
    <location>
        <begin position="137"/>
        <end position="202"/>
    </location>
</feature>
<name>A0ABX8B753_9BACT</name>
<accession>A0ABX8B753</accession>
<dbReference type="SMART" id="SM00421">
    <property type="entry name" value="HTH_LUXR"/>
    <property type="match status" value="1"/>
</dbReference>
<dbReference type="InterPro" id="IPR001789">
    <property type="entry name" value="Sig_transdc_resp-reg_receiver"/>
</dbReference>
<feature type="region of interest" description="Disordered" evidence="5">
    <location>
        <begin position="202"/>
        <end position="222"/>
    </location>
</feature>
<evidence type="ECO:0000259" key="6">
    <source>
        <dbReference type="PROSITE" id="PS50043"/>
    </source>
</evidence>
<dbReference type="InterPro" id="IPR016032">
    <property type="entry name" value="Sig_transdc_resp-reg_C-effctor"/>
</dbReference>
<feature type="modified residue" description="4-aspartylphosphate" evidence="4">
    <location>
        <position position="56"/>
    </location>
</feature>
<keyword evidence="1" id="KW-0805">Transcription regulation</keyword>
<dbReference type="PANTHER" id="PTHR44688:SF16">
    <property type="entry name" value="DNA-BINDING TRANSCRIPTIONAL ACTIVATOR DEVR_DOSR"/>
    <property type="match status" value="1"/>
</dbReference>
<dbReference type="SUPFAM" id="SSF46894">
    <property type="entry name" value="C-terminal effector domain of the bipartite response regulators"/>
    <property type="match status" value="1"/>
</dbReference>
<dbReference type="CDD" id="cd17537">
    <property type="entry name" value="REC_FixJ"/>
    <property type="match status" value="1"/>
</dbReference>
<dbReference type="RefSeq" id="WP_211427773.1">
    <property type="nucleotide sequence ID" value="NZ_CP072648.1"/>
</dbReference>